<keyword evidence="3" id="KW-0547">Nucleotide-binding</keyword>
<protein>
    <submittedName>
        <fullName evidence="8">Unannotated protein</fullName>
    </submittedName>
</protein>
<evidence type="ECO:0000256" key="4">
    <source>
        <dbReference type="ARBA" id="ARBA00022840"/>
    </source>
</evidence>
<dbReference type="SUPFAM" id="SSF53067">
    <property type="entry name" value="Actin-like ATPase domain"/>
    <property type="match status" value="2"/>
</dbReference>
<dbReference type="GO" id="GO:0005524">
    <property type="term" value="F:ATP binding"/>
    <property type="evidence" value="ECO:0007669"/>
    <property type="project" value="UniProtKB-KW"/>
</dbReference>
<reference evidence="8" key="1">
    <citation type="submission" date="2020-05" db="EMBL/GenBank/DDBJ databases">
        <authorList>
            <person name="Chiriac C."/>
            <person name="Salcher M."/>
            <person name="Ghai R."/>
            <person name="Kavagutti S V."/>
        </authorList>
    </citation>
    <scope>NUCLEOTIDE SEQUENCE</scope>
</reference>
<evidence type="ECO:0000313" key="7">
    <source>
        <dbReference type="EMBL" id="CAB4721323.1"/>
    </source>
</evidence>
<sequence length="343" mass="36875">MARDLAIDLGTANTLVYARGQGIILNEPTVIALNNRTQEVLAMGEEAWQMIGRTPGHVVAVRPLRGGAITDFEVTQRLIRLIFARAGVTRLQRSRVLVCVPSAITHVEQRAVLEASRRAGAAQTYLIEQPMAAAIGASLPIHEPLGNMVVDIGGGTSEMAVLSLGGVVTLQAVRVGGFDLDSAIQAHLRQAHGIAVGERTAEEIKLAIGSAFPTDNEFKVEVKGRDLMGGLPREVVLDPEEIREAIEAPISVIIDAIKQALTETPPDLAQDLLELGIHLVGGTSMLRGLPERIEYETGVPVRLADLPLETVVLGAGRCLESFDRLREMFMDRPGGSSDRRTAR</sequence>
<evidence type="ECO:0000313" key="10">
    <source>
        <dbReference type="EMBL" id="CAB5023783.1"/>
    </source>
</evidence>
<evidence type="ECO:0000313" key="9">
    <source>
        <dbReference type="EMBL" id="CAB4980642.1"/>
    </source>
</evidence>
<dbReference type="NCBIfam" id="TIGR00904">
    <property type="entry name" value="mreB"/>
    <property type="match status" value="1"/>
</dbReference>
<keyword evidence="2" id="KW-0963">Cytoplasm</keyword>
<evidence type="ECO:0000256" key="2">
    <source>
        <dbReference type="ARBA" id="ARBA00022490"/>
    </source>
</evidence>
<keyword evidence="4" id="KW-0067">ATP-binding</keyword>
<gene>
    <name evidence="7" type="ORF">UFOPK2683_00642</name>
    <name evidence="8" type="ORF">UFOPK3605_00445</name>
    <name evidence="9" type="ORF">UFOPK3897_01092</name>
    <name evidence="10" type="ORF">UFOPK4121_00824</name>
</gene>
<dbReference type="GO" id="GO:0000902">
    <property type="term" value="P:cell morphogenesis"/>
    <property type="evidence" value="ECO:0007669"/>
    <property type="project" value="InterPro"/>
</dbReference>
<dbReference type="NCBIfam" id="NF010539">
    <property type="entry name" value="PRK13927.1"/>
    <property type="match status" value="1"/>
</dbReference>
<dbReference type="GO" id="GO:0008360">
    <property type="term" value="P:regulation of cell shape"/>
    <property type="evidence" value="ECO:0007669"/>
    <property type="project" value="UniProtKB-KW"/>
</dbReference>
<organism evidence="8">
    <name type="scientific">freshwater metagenome</name>
    <dbReference type="NCBI Taxonomy" id="449393"/>
    <lineage>
        <taxon>unclassified sequences</taxon>
        <taxon>metagenomes</taxon>
        <taxon>ecological metagenomes</taxon>
    </lineage>
</organism>
<dbReference type="PANTHER" id="PTHR42749:SF1">
    <property type="entry name" value="CELL SHAPE-DETERMINING PROTEIN MREB"/>
    <property type="match status" value="1"/>
</dbReference>
<name>A0A6J7G4N8_9ZZZZ</name>
<dbReference type="Gene3D" id="3.30.420.40">
    <property type="match status" value="3"/>
</dbReference>
<dbReference type="EMBL" id="CAFBPQ010000021">
    <property type="protein sequence ID" value="CAB5023783.1"/>
    <property type="molecule type" value="Genomic_DNA"/>
</dbReference>
<dbReference type="InterPro" id="IPR004753">
    <property type="entry name" value="MreB"/>
</dbReference>
<dbReference type="AlphaFoldDB" id="A0A6J7G4N8"/>
<dbReference type="GO" id="GO:0005737">
    <property type="term" value="C:cytoplasm"/>
    <property type="evidence" value="ECO:0007669"/>
    <property type="project" value="UniProtKB-SubCell"/>
</dbReference>
<dbReference type="PANTHER" id="PTHR42749">
    <property type="entry name" value="CELL SHAPE-DETERMINING PROTEIN MREB"/>
    <property type="match status" value="1"/>
</dbReference>
<comment type="similarity">
    <text evidence="6">Belongs to the FtsA/MreB family.</text>
</comment>
<evidence type="ECO:0000256" key="5">
    <source>
        <dbReference type="ARBA" id="ARBA00022960"/>
    </source>
</evidence>
<evidence type="ECO:0000256" key="6">
    <source>
        <dbReference type="ARBA" id="ARBA00023458"/>
    </source>
</evidence>
<dbReference type="Pfam" id="PF06723">
    <property type="entry name" value="MreB_Mbl"/>
    <property type="match status" value="1"/>
</dbReference>
<proteinExistence type="inferred from homology"/>
<evidence type="ECO:0000256" key="1">
    <source>
        <dbReference type="ARBA" id="ARBA00004496"/>
    </source>
</evidence>
<evidence type="ECO:0000313" key="8">
    <source>
        <dbReference type="EMBL" id="CAB4900285.1"/>
    </source>
</evidence>
<comment type="subcellular location">
    <subcellularLocation>
        <location evidence="1">Cytoplasm</location>
    </subcellularLocation>
</comment>
<dbReference type="PRINTS" id="PR01652">
    <property type="entry name" value="SHAPEPROTEIN"/>
</dbReference>
<dbReference type="InterPro" id="IPR056546">
    <property type="entry name" value="MreB_MamK-like"/>
</dbReference>
<dbReference type="EMBL" id="CAEZYK010000027">
    <property type="protein sequence ID" value="CAB4721323.1"/>
    <property type="molecule type" value="Genomic_DNA"/>
</dbReference>
<dbReference type="CDD" id="cd10225">
    <property type="entry name" value="ASKHA_NBD_MreB-like"/>
    <property type="match status" value="1"/>
</dbReference>
<dbReference type="EMBL" id="CAFBOF010000024">
    <property type="protein sequence ID" value="CAB4980642.1"/>
    <property type="molecule type" value="Genomic_DNA"/>
</dbReference>
<dbReference type="EMBL" id="CAFBMM010000012">
    <property type="protein sequence ID" value="CAB4900285.1"/>
    <property type="molecule type" value="Genomic_DNA"/>
</dbReference>
<keyword evidence="5" id="KW-0133">Cell shape</keyword>
<accession>A0A6J7G4N8</accession>
<dbReference type="HAMAP" id="MF_02207">
    <property type="entry name" value="MreB"/>
    <property type="match status" value="1"/>
</dbReference>
<dbReference type="InterPro" id="IPR043129">
    <property type="entry name" value="ATPase_NBD"/>
</dbReference>
<evidence type="ECO:0000256" key="3">
    <source>
        <dbReference type="ARBA" id="ARBA00022741"/>
    </source>
</evidence>